<protein>
    <submittedName>
        <fullName evidence="2">Uncharacterized protein</fullName>
    </submittedName>
</protein>
<sequence length="444" mass="44975">MGDQGGWEFYAGLQAKKQEELAAQRKSATDVNGPETVVDLPTPHYAGRSDGGSSYGNPDAGNSSAASATTQNTSAASSSQSNSGSSSYGDLDAGGTSYSVGKSQSGGNEGTTRGGLLGDGTRGGNSGGGSNGDSSNNPGNNNNSGGSANPDGQHSSSYGDPDAGGRSQQAGGNTQQTGGNEGATRSGDKGDGTRGGSDPGSVPMSPVVLDLDGDGLEVTALDRSMVFMDTGGDGFLHRTAWAGEGDGVLYFDPDGRDEITEKRQFVFTEWDPTSTSDLEALASVFDSNGDGVLNAGDDAFGQFKVMVTLADGSTVSRTLAELGITEIDLTADASNIELSDGSVITGKTTFTRSDGTTGTVGDMLLAAEAEGHRVEQVESVDGTGTRSLTTTAYAADGGKAYEIHSVTSADGLSITNRYDDNGDGVSRRTRATRKDWCTAVAAAA</sequence>
<dbReference type="AlphaFoldDB" id="A0A2S3UK58"/>
<feature type="compositionally biased region" description="Low complexity" evidence="1">
    <location>
        <begin position="60"/>
        <end position="87"/>
    </location>
</feature>
<feature type="compositionally biased region" description="Low complexity" evidence="1">
    <location>
        <begin position="132"/>
        <end position="152"/>
    </location>
</feature>
<gene>
    <name evidence="2" type="ORF">CLV41_11746</name>
</gene>
<keyword evidence="3" id="KW-1185">Reference proteome</keyword>
<accession>A0A2S3UK58</accession>
<evidence type="ECO:0000313" key="2">
    <source>
        <dbReference type="EMBL" id="POF28112.1"/>
    </source>
</evidence>
<reference evidence="2 3" key="1">
    <citation type="submission" date="2018-01" db="EMBL/GenBank/DDBJ databases">
        <title>Genomic Encyclopedia of Archaeal and Bacterial Type Strains, Phase II (KMG-II): from individual species to whole genera.</title>
        <authorList>
            <person name="Goeker M."/>
        </authorList>
    </citation>
    <scope>NUCLEOTIDE SEQUENCE [LARGE SCALE GENOMIC DNA]</scope>
    <source>
        <strain evidence="2 3">DSM 17023</strain>
    </source>
</reference>
<proteinExistence type="predicted"/>
<feature type="compositionally biased region" description="Polar residues" evidence="1">
    <location>
        <begin position="96"/>
        <end position="106"/>
    </location>
</feature>
<feature type="compositionally biased region" description="Gly residues" evidence="1">
    <location>
        <begin position="107"/>
        <end position="131"/>
    </location>
</feature>
<evidence type="ECO:0000313" key="3">
    <source>
        <dbReference type="Proteomes" id="UP000236959"/>
    </source>
</evidence>
<evidence type="ECO:0000256" key="1">
    <source>
        <dbReference type="SAM" id="MobiDB-lite"/>
    </source>
</evidence>
<name>A0A2S3UK58_9HYPH</name>
<dbReference type="Proteomes" id="UP000236959">
    <property type="component" value="Unassembled WGS sequence"/>
</dbReference>
<organism evidence="2 3">
    <name type="scientific">Roseibium marinum</name>
    <dbReference type="NCBI Taxonomy" id="281252"/>
    <lineage>
        <taxon>Bacteria</taxon>
        <taxon>Pseudomonadati</taxon>
        <taxon>Pseudomonadota</taxon>
        <taxon>Alphaproteobacteria</taxon>
        <taxon>Hyphomicrobiales</taxon>
        <taxon>Stappiaceae</taxon>
        <taxon>Roseibium</taxon>
    </lineage>
</organism>
<dbReference type="EMBL" id="PPCN01000017">
    <property type="protein sequence ID" value="POF28112.1"/>
    <property type="molecule type" value="Genomic_DNA"/>
</dbReference>
<feature type="region of interest" description="Disordered" evidence="1">
    <location>
        <begin position="18"/>
        <end position="210"/>
    </location>
</feature>
<comment type="caution">
    <text evidence="2">The sequence shown here is derived from an EMBL/GenBank/DDBJ whole genome shotgun (WGS) entry which is preliminary data.</text>
</comment>
<feature type="compositionally biased region" description="Low complexity" evidence="1">
    <location>
        <begin position="168"/>
        <end position="184"/>
    </location>
</feature>